<evidence type="ECO:0000313" key="2">
    <source>
        <dbReference type="Proteomes" id="UP000798662"/>
    </source>
</evidence>
<organism evidence="1 2">
    <name type="scientific">Pyropia yezoensis</name>
    <name type="common">Susabi-nori</name>
    <name type="synonym">Porphyra yezoensis</name>
    <dbReference type="NCBI Taxonomy" id="2788"/>
    <lineage>
        <taxon>Eukaryota</taxon>
        <taxon>Rhodophyta</taxon>
        <taxon>Bangiophyceae</taxon>
        <taxon>Bangiales</taxon>
        <taxon>Bangiaceae</taxon>
        <taxon>Pyropia</taxon>
    </lineage>
</organism>
<comment type="caution">
    <text evidence="1">The sequence shown here is derived from an EMBL/GenBank/DDBJ whole genome shotgun (WGS) entry which is preliminary data.</text>
</comment>
<dbReference type="Proteomes" id="UP000798662">
    <property type="component" value="Chromosome 2"/>
</dbReference>
<sequence>MDRLRRLSERWSSTTQTTASTAPPGTSSRTPRRRASSSKPRDATEPATPRASAPRTPSRPTSRAKGTASSDVVKPPGWASPTPRPFRGSGPPSRVPGGVAANKARNRRRRPTKWQRRHEARIAEDDEAAASASPYSTLRLSTAAWAAMGATSWVLRTIVFGLRIPWTAPPAPTRSKGYAKPDDENARCVNEVKRWVGAGFVRRLSKATGASSLWVSPTFIVHGPKDRLVVDLRRINLFIAERKFKYQRRAHFLSTLLPDEHLVSWDVKDAFYHVRLWPAHRKYFRFIVDGVVYEPRVRPFGMRLSPWAWTKVFRLVVAALRSKGYTAMAYVDDFAATGCGTRPSTASSATAGRVAILDLFKTLGLHVHPTKGVANGTTELPLLGFLVDTRRQLLLLPKTRLDKLVTLAKTLLTSAGANARTVSAKALCRFTGTAVSCSLAIPSARFYLRRLYNCQGKRTGSTKLCHGATRDLLWFAHLKDNPGVGRALWADTVGHLTTDASPWGWGGHWGNTVPAAGFFTLAQRNWHINVKEVCAVRFSLLAFGKQMAGRTGTLRLRVDNQVAMHVINSLSSRSTALMTELRRLHTVVQRLGITITATWIASAANVWADALSRQRDRDNWRLDDATFQRLQDRYGIHTVDRFATALNTRCARFNSLRTSPGTEGVDTFSLPWGGNENSWIYPPFSQVARVIDKVVADKATATVILPVWTAQEWWGPAVAHATEAWLLPGRVTPFSSGRARLPATSPRWRIAVFRFVIGGHFPAVVQATRAAAERAFQRRQRFNRRQRRTGGGVANARRWRVPPPEAALTELPRATCGRGPSSQLRLTDMTATGAVSPPTARAEASGLCRPARRPSSSMLAPCGGAARS</sequence>
<name>A0ACC3C5G7_PYRYE</name>
<dbReference type="EMBL" id="CM020619">
    <property type="protein sequence ID" value="KAK1865047.1"/>
    <property type="molecule type" value="Genomic_DNA"/>
</dbReference>
<evidence type="ECO:0000313" key="1">
    <source>
        <dbReference type="EMBL" id="KAK1865047.1"/>
    </source>
</evidence>
<proteinExistence type="predicted"/>
<reference evidence="1" key="1">
    <citation type="submission" date="2019-11" db="EMBL/GenBank/DDBJ databases">
        <title>Nori genome reveals adaptations in red seaweeds to the harsh intertidal environment.</title>
        <authorList>
            <person name="Wang D."/>
            <person name="Mao Y."/>
        </authorList>
    </citation>
    <scope>NUCLEOTIDE SEQUENCE</scope>
    <source>
        <tissue evidence="1">Gametophyte</tissue>
    </source>
</reference>
<gene>
    <name evidence="1" type="ORF">I4F81_007582</name>
</gene>
<protein>
    <submittedName>
        <fullName evidence="1">Uncharacterized protein</fullName>
    </submittedName>
</protein>
<keyword evidence="2" id="KW-1185">Reference proteome</keyword>
<accession>A0ACC3C5G7</accession>